<dbReference type="Gene3D" id="1.10.4190.10">
    <property type="entry name" value="Urease accessory protein UreF"/>
    <property type="match status" value="1"/>
</dbReference>
<keyword evidence="5" id="KW-1185">Reference proteome</keyword>
<sequence>MEVIEMPSDINLLRLMSWLSPAFPVGAYTYSHGLEAAVEDNLIRDRRSAEEWIVDLVTRGAGRTDATLLAHAWRAVTNGDESLLAETAETAAALSATSELALETESQGRAFLKAVDAAWPTPALEMLARVHDGPVAYPVAVGVTAAGHELPLTEAAVAYLHAYAGNLISAVVRLVPLGQTDGLRLTRAVEPLLPKVAGAALATPLASVASAGFVADLKSMQHETQRTRLFRS</sequence>
<dbReference type="GO" id="GO:0016151">
    <property type="term" value="F:nickel cation binding"/>
    <property type="evidence" value="ECO:0007669"/>
    <property type="project" value="UniProtKB-UniRule"/>
</dbReference>
<dbReference type="Pfam" id="PF01730">
    <property type="entry name" value="UreF"/>
    <property type="match status" value="1"/>
</dbReference>
<dbReference type="EMBL" id="PHIG01000029">
    <property type="protein sequence ID" value="PJK30258.1"/>
    <property type="molecule type" value="Genomic_DNA"/>
</dbReference>
<comment type="caution">
    <text evidence="4">The sequence shown here is derived from an EMBL/GenBank/DDBJ whole genome shotgun (WGS) entry which is preliminary data.</text>
</comment>
<proteinExistence type="inferred from homology"/>
<keyword evidence="2 3" id="KW-0143">Chaperone</keyword>
<comment type="function">
    <text evidence="3">Required for maturation of urease via the functional incorporation of the urease nickel metallocenter.</text>
</comment>
<evidence type="ECO:0000256" key="1">
    <source>
        <dbReference type="ARBA" id="ARBA00022988"/>
    </source>
</evidence>
<dbReference type="OrthoDB" id="9798772at2"/>
<reference evidence="4 5" key="1">
    <citation type="submission" date="2017-11" db="EMBL/GenBank/DDBJ databases">
        <title>Draft genome sequence of Rhizobiales bacterium SY3-13.</title>
        <authorList>
            <person name="Sun C."/>
        </authorList>
    </citation>
    <scope>NUCLEOTIDE SEQUENCE [LARGE SCALE GENOMIC DNA]</scope>
    <source>
        <strain evidence="4 5">SY3-13</strain>
    </source>
</reference>
<keyword evidence="3" id="KW-0963">Cytoplasm</keyword>
<evidence type="ECO:0000256" key="2">
    <source>
        <dbReference type="ARBA" id="ARBA00023186"/>
    </source>
</evidence>
<protein>
    <recommendedName>
        <fullName evidence="3">Urease accessory protein UreF</fullName>
    </recommendedName>
</protein>
<dbReference type="PANTHER" id="PTHR33620">
    <property type="entry name" value="UREASE ACCESSORY PROTEIN F"/>
    <property type="match status" value="1"/>
</dbReference>
<dbReference type="Proteomes" id="UP000229498">
    <property type="component" value="Unassembled WGS sequence"/>
</dbReference>
<dbReference type="InterPro" id="IPR002639">
    <property type="entry name" value="UreF"/>
</dbReference>
<evidence type="ECO:0000313" key="4">
    <source>
        <dbReference type="EMBL" id="PJK30258.1"/>
    </source>
</evidence>
<accession>A0A2M9G3H8</accession>
<name>A0A2M9G3H8_9PROT</name>
<dbReference type="GO" id="GO:0005737">
    <property type="term" value="C:cytoplasm"/>
    <property type="evidence" value="ECO:0007669"/>
    <property type="project" value="UniProtKB-SubCell"/>
</dbReference>
<evidence type="ECO:0000313" key="5">
    <source>
        <dbReference type="Proteomes" id="UP000229498"/>
    </source>
</evidence>
<keyword evidence="1 3" id="KW-0996">Nickel insertion</keyword>
<comment type="subunit">
    <text evidence="3">UreD, UreF and UreG form a complex that acts as a GTP-hydrolysis-dependent molecular chaperone, activating the urease apoprotein by helping to assemble the nickel containing metallocenter of UreC. The UreE protein probably delivers the nickel.</text>
</comment>
<evidence type="ECO:0000256" key="3">
    <source>
        <dbReference type="HAMAP-Rule" id="MF_01385"/>
    </source>
</evidence>
<organism evidence="4 5">
    <name type="scientific">Minwuia thermotolerans</name>
    <dbReference type="NCBI Taxonomy" id="2056226"/>
    <lineage>
        <taxon>Bacteria</taxon>
        <taxon>Pseudomonadati</taxon>
        <taxon>Pseudomonadota</taxon>
        <taxon>Alphaproteobacteria</taxon>
        <taxon>Minwuiales</taxon>
        <taxon>Minwuiaceae</taxon>
        <taxon>Minwuia</taxon>
    </lineage>
</organism>
<dbReference type="InterPro" id="IPR038277">
    <property type="entry name" value="UreF_sf"/>
</dbReference>
<gene>
    <name evidence="3" type="primary">ureF</name>
    <name evidence="4" type="ORF">CVT23_07660</name>
</gene>
<dbReference type="HAMAP" id="MF_01385">
    <property type="entry name" value="UreF"/>
    <property type="match status" value="1"/>
</dbReference>
<dbReference type="PIRSF" id="PIRSF009467">
    <property type="entry name" value="Ureas_acces_UreF"/>
    <property type="match status" value="1"/>
</dbReference>
<comment type="subcellular location">
    <subcellularLocation>
        <location evidence="3">Cytoplasm</location>
    </subcellularLocation>
</comment>
<comment type="similarity">
    <text evidence="3">Belongs to the UreF family.</text>
</comment>
<dbReference type="AlphaFoldDB" id="A0A2M9G3H8"/>
<dbReference type="PANTHER" id="PTHR33620:SF1">
    <property type="entry name" value="UREASE ACCESSORY PROTEIN F"/>
    <property type="match status" value="1"/>
</dbReference>